<keyword evidence="2" id="KW-0444">Lipid biosynthesis</keyword>
<dbReference type="EMBL" id="PQXH01000118">
    <property type="protein sequence ID" value="TGO11084.1"/>
    <property type="molecule type" value="Genomic_DNA"/>
</dbReference>
<evidence type="ECO:0000256" key="10">
    <source>
        <dbReference type="ARBA" id="ARBA00076205"/>
    </source>
</evidence>
<protein>
    <recommendedName>
        <fullName evidence="9">choline-phosphate cytidylyltransferase</fullName>
        <ecNumber evidence="9">2.7.7.15</ecNumber>
    </recommendedName>
    <alternativeName>
        <fullName evidence="10">CTP:phosphocholine cytidylyltransferase</fullName>
    </alternativeName>
    <alternativeName>
        <fullName evidence="11">Phosphorylcholine transferase</fullName>
    </alternativeName>
</protein>
<comment type="similarity">
    <text evidence="1">Belongs to the cytidylyltransferase family.</text>
</comment>
<dbReference type="GO" id="GO:0031210">
    <property type="term" value="F:phosphatidylcholine binding"/>
    <property type="evidence" value="ECO:0007669"/>
    <property type="project" value="TreeGrafter"/>
</dbReference>
<evidence type="ECO:0000313" key="14">
    <source>
        <dbReference type="EMBL" id="TGO11084.1"/>
    </source>
</evidence>
<dbReference type="PANTHER" id="PTHR10739:SF13">
    <property type="entry name" value="CHOLINE-PHOSPHATE CYTIDYLYLTRANSFERASE"/>
    <property type="match status" value="1"/>
</dbReference>
<dbReference type="Pfam" id="PF01467">
    <property type="entry name" value="CTP_transf_like"/>
    <property type="match status" value="1"/>
</dbReference>
<proteinExistence type="inferred from homology"/>
<keyword evidence="5" id="KW-0548">Nucleotidyltransferase</keyword>
<dbReference type="Proteomes" id="UP000297777">
    <property type="component" value="Unassembled WGS sequence"/>
</dbReference>
<dbReference type="InterPro" id="IPR004821">
    <property type="entry name" value="Cyt_trans-like"/>
</dbReference>
<organism evidence="14 15">
    <name type="scientific">Botrytis tulipae</name>
    <dbReference type="NCBI Taxonomy" id="87230"/>
    <lineage>
        <taxon>Eukaryota</taxon>
        <taxon>Fungi</taxon>
        <taxon>Dikarya</taxon>
        <taxon>Ascomycota</taxon>
        <taxon>Pezizomycotina</taxon>
        <taxon>Leotiomycetes</taxon>
        <taxon>Helotiales</taxon>
        <taxon>Sclerotiniaceae</taxon>
        <taxon>Botrytis</taxon>
    </lineage>
</organism>
<evidence type="ECO:0000256" key="1">
    <source>
        <dbReference type="ARBA" id="ARBA00010101"/>
    </source>
</evidence>
<evidence type="ECO:0000256" key="12">
    <source>
        <dbReference type="SAM" id="MobiDB-lite"/>
    </source>
</evidence>
<dbReference type="PANTHER" id="PTHR10739">
    <property type="entry name" value="CYTIDYLYLTRANSFERASE"/>
    <property type="match status" value="1"/>
</dbReference>
<feature type="region of interest" description="Disordered" evidence="12">
    <location>
        <begin position="1"/>
        <end position="161"/>
    </location>
</feature>
<evidence type="ECO:0000256" key="8">
    <source>
        <dbReference type="ARBA" id="ARBA00023264"/>
    </source>
</evidence>
<feature type="domain" description="Cytidyltransferase-like" evidence="13">
    <location>
        <begin position="167"/>
        <end position="294"/>
    </location>
</feature>
<accession>A0A4Z1EF69</accession>
<feature type="compositionally biased region" description="Low complexity" evidence="12">
    <location>
        <begin position="17"/>
        <end position="27"/>
    </location>
</feature>
<evidence type="ECO:0000256" key="9">
    <source>
        <dbReference type="ARBA" id="ARBA00026101"/>
    </source>
</evidence>
<keyword evidence="6" id="KW-0443">Lipid metabolism</keyword>
<evidence type="ECO:0000256" key="11">
    <source>
        <dbReference type="ARBA" id="ARBA00080967"/>
    </source>
</evidence>
<reference evidence="14 15" key="1">
    <citation type="submission" date="2017-12" db="EMBL/GenBank/DDBJ databases">
        <title>Comparative genomics of Botrytis spp.</title>
        <authorList>
            <person name="Valero-Jimenez C.A."/>
            <person name="Tapia P."/>
            <person name="Veloso J."/>
            <person name="Silva-Moreno E."/>
            <person name="Staats M."/>
            <person name="Valdes J.H."/>
            <person name="Van Kan J.A.L."/>
        </authorList>
    </citation>
    <scope>NUCLEOTIDE SEQUENCE [LARGE SCALE GENOMIC DNA]</scope>
    <source>
        <strain evidence="14 15">Bt9001</strain>
    </source>
</reference>
<keyword evidence="15" id="KW-1185">Reference proteome</keyword>
<dbReference type="GO" id="GO:0005635">
    <property type="term" value="C:nuclear envelope"/>
    <property type="evidence" value="ECO:0007669"/>
    <property type="project" value="TreeGrafter"/>
</dbReference>
<feature type="compositionally biased region" description="Polar residues" evidence="12">
    <location>
        <begin position="373"/>
        <end position="383"/>
    </location>
</feature>
<keyword evidence="7" id="KW-0594">Phospholipid biosynthesis</keyword>
<dbReference type="Gene3D" id="3.40.50.620">
    <property type="entry name" value="HUPs"/>
    <property type="match status" value="1"/>
</dbReference>
<dbReference type="GO" id="GO:0004105">
    <property type="term" value="F:choline-phosphate cytidylyltransferase activity"/>
    <property type="evidence" value="ECO:0007669"/>
    <property type="project" value="UniProtKB-EC"/>
</dbReference>
<evidence type="ECO:0000256" key="7">
    <source>
        <dbReference type="ARBA" id="ARBA00023209"/>
    </source>
</evidence>
<evidence type="ECO:0000256" key="3">
    <source>
        <dbReference type="ARBA" id="ARBA00022553"/>
    </source>
</evidence>
<evidence type="ECO:0000313" key="15">
    <source>
        <dbReference type="Proteomes" id="UP000297777"/>
    </source>
</evidence>
<dbReference type="EC" id="2.7.7.15" evidence="9"/>
<evidence type="ECO:0000256" key="5">
    <source>
        <dbReference type="ARBA" id="ARBA00022695"/>
    </source>
</evidence>
<feature type="compositionally biased region" description="Polar residues" evidence="12">
    <location>
        <begin position="97"/>
        <end position="106"/>
    </location>
</feature>
<feature type="region of interest" description="Disordered" evidence="12">
    <location>
        <begin position="360"/>
        <end position="383"/>
    </location>
</feature>
<dbReference type="AlphaFoldDB" id="A0A4Z1EF69"/>
<gene>
    <name evidence="14" type="ORF">BTUL_0118g00420</name>
</gene>
<comment type="caution">
    <text evidence="14">The sequence shown here is derived from an EMBL/GenBank/DDBJ whole genome shotgun (WGS) entry which is preliminary data.</text>
</comment>
<dbReference type="FunFam" id="3.40.50.620:FF:000147">
    <property type="entry name" value="Cholinephosphate cytidylyltransferase"/>
    <property type="match status" value="1"/>
</dbReference>
<feature type="region of interest" description="Disordered" evidence="12">
    <location>
        <begin position="425"/>
        <end position="489"/>
    </location>
</feature>
<dbReference type="CDD" id="cd02174">
    <property type="entry name" value="CCT"/>
    <property type="match status" value="1"/>
</dbReference>
<dbReference type="InterPro" id="IPR041723">
    <property type="entry name" value="CCT"/>
</dbReference>
<feature type="compositionally biased region" description="Basic and acidic residues" evidence="12">
    <location>
        <begin position="447"/>
        <end position="464"/>
    </location>
</feature>
<keyword evidence="4" id="KW-0808">Transferase</keyword>
<evidence type="ECO:0000256" key="6">
    <source>
        <dbReference type="ARBA" id="ARBA00023098"/>
    </source>
</evidence>
<evidence type="ECO:0000259" key="13">
    <source>
        <dbReference type="Pfam" id="PF01467"/>
    </source>
</evidence>
<dbReference type="OrthoDB" id="17102at2759"/>
<feature type="compositionally biased region" description="Polar residues" evidence="12">
    <location>
        <begin position="425"/>
        <end position="437"/>
    </location>
</feature>
<keyword evidence="8" id="KW-1208">Phospholipid metabolism</keyword>
<dbReference type="InterPro" id="IPR014729">
    <property type="entry name" value="Rossmann-like_a/b/a_fold"/>
</dbReference>
<feature type="compositionally biased region" description="Polar residues" evidence="12">
    <location>
        <begin position="28"/>
        <end position="37"/>
    </location>
</feature>
<sequence length="489" mass="54116">MSSPSSGGSVGKRKRTATASSSKKSSTLDQLQNSSRDASGEDGESTAPETRETRSSSHKKTISMDSQNPPAKRLRSSTHEKVAVNGSDNARDPGEPSDTTEGSTDIANRVGKKGRKSISKGDEEVPEQEGEKEETTQSMAPPPIGKLTDPVGYKTNPPPADRPVRVYADGVFDLFHLGHMRQLEQAKKAFPDVYLLVGVTGDAETHKRKGLTVLSGQERAETVRHCKWVDEVVENCPWIVTPEFLAEKRIDYVAHDDLPYGADEGDDIYKPIKEQGKFLVTQRTEGVSTTGIITKIVRDYEKYIARQFKRGTTRQELNVSWLKKNELDLKRHVAEMREAIRTNWSTTGQELGKELKQFWQSSRPGSPARMQSFEANSTGSLTSPSALQHLTRRLEIPRNDSPGPGSDFATGYSLGLIGGVRSWMTRSRQTNRDSLQGSESSEEESDERLSPRGRSEKENFKSDENEVDEEQVDAQIDAAMAENAKKSGQ</sequence>
<dbReference type="InterPro" id="IPR045049">
    <property type="entry name" value="Pcy1-like"/>
</dbReference>
<dbReference type="NCBIfam" id="TIGR00125">
    <property type="entry name" value="cyt_tran_rel"/>
    <property type="match status" value="1"/>
</dbReference>
<keyword evidence="3" id="KW-0597">Phosphoprotein</keyword>
<name>A0A4Z1EF69_9HELO</name>
<evidence type="ECO:0000256" key="2">
    <source>
        <dbReference type="ARBA" id="ARBA00022516"/>
    </source>
</evidence>
<dbReference type="SUPFAM" id="SSF52374">
    <property type="entry name" value="Nucleotidylyl transferase"/>
    <property type="match status" value="1"/>
</dbReference>
<evidence type="ECO:0000256" key="4">
    <source>
        <dbReference type="ARBA" id="ARBA00022679"/>
    </source>
</evidence>